<dbReference type="SUPFAM" id="SSF88723">
    <property type="entry name" value="PIN domain-like"/>
    <property type="match status" value="1"/>
</dbReference>
<organism evidence="2">
    <name type="scientific">Ignisphaera aggregans</name>
    <dbReference type="NCBI Taxonomy" id="334771"/>
    <lineage>
        <taxon>Archaea</taxon>
        <taxon>Thermoproteota</taxon>
        <taxon>Thermoprotei</taxon>
        <taxon>Desulfurococcales</taxon>
        <taxon>Desulfurococcaceae</taxon>
        <taxon>Ignisphaera</taxon>
    </lineage>
</organism>
<protein>
    <recommendedName>
        <fullName evidence="1">VapC9 PIN-like domain-containing protein</fullName>
    </recommendedName>
</protein>
<evidence type="ECO:0000259" key="1">
    <source>
        <dbReference type="Pfam" id="PF18477"/>
    </source>
</evidence>
<feature type="domain" description="VapC9 PIN-like" evidence="1">
    <location>
        <begin position="5"/>
        <end position="124"/>
    </location>
</feature>
<reference evidence="2" key="1">
    <citation type="journal article" date="2020" name="mSystems">
        <title>Genome- and Community-Level Interaction Insights into Carbon Utilization and Element Cycling Functions of Hydrothermarchaeota in Hydrothermal Sediment.</title>
        <authorList>
            <person name="Zhou Z."/>
            <person name="Liu Y."/>
            <person name="Xu W."/>
            <person name="Pan J."/>
            <person name="Luo Z.H."/>
            <person name="Li M."/>
        </authorList>
    </citation>
    <scope>NUCLEOTIDE SEQUENCE [LARGE SCALE GENOMIC DNA]</scope>
    <source>
        <strain evidence="2">SpSt-125</strain>
    </source>
</reference>
<dbReference type="Gene3D" id="3.40.50.1010">
    <property type="entry name" value="5'-nuclease"/>
    <property type="match status" value="1"/>
</dbReference>
<sequence length="132" mass="15108">MECIIILDTSALFIVAENLASLDSIYEIAGECKIVVIRHVVEELENIAKREHGRKAFLAKWILQNIIPRLRVVDIEFQGQVDDAIVEYAHELMEKGIKGMVATTDGKIKERVLRKGIRVITYRESEKIFEVL</sequence>
<gene>
    <name evidence="2" type="ORF">ENO26_09905</name>
</gene>
<dbReference type="Pfam" id="PF18477">
    <property type="entry name" value="PIN_9"/>
    <property type="match status" value="1"/>
</dbReference>
<dbReference type="InterPro" id="IPR029060">
    <property type="entry name" value="PIN-like_dom_sf"/>
</dbReference>
<proteinExistence type="predicted"/>
<accession>A0A7J2U694</accession>
<comment type="caution">
    <text evidence="2">The sequence shown here is derived from an EMBL/GenBank/DDBJ whole genome shotgun (WGS) entry which is preliminary data.</text>
</comment>
<name>A0A7J2U694_9CREN</name>
<dbReference type="InterPro" id="IPR041120">
    <property type="entry name" value="PIN_9"/>
</dbReference>
<dbReference type="AlphaFoldDB" id="A0A7J2U694"/>
<dbReference type="EMBL" id="DSEU01000070">
    <property type="protein sequence ID" value="HEM67857.1"/>
    <property type="molecule type" value="Genomic_DNA"/>
</dbReference>
<evidence type="ECO:0000313" key="2">
    <source>
        <dbReference type="EMBL" id="HEM67857.1"/>
    </source>
</evidence>